<dbReference type="PANTHER" id="PTHR43766:SF1">
    <property type="entry name" value="TRYPTOPHAN--TRNA LIGASE, MITOCHONDRIAL"/>
    <property type="match status" value="1"/>
</dbReference>
<keyword evidence="8" id="KW-0963">Cytoplasm</keyword>
<name>A0A395LXW1_9BACT</name>
<comment type="catalytic activity">
    <reaction evidence="7 8">
        <text>tRNA(Trp) + L-tryptophan + ATP = L-tryptophyl-tRNA(Trp) + AMP + diphosphate + H(+)</text>
        <dbReference type="Rhea" id="RHEA:24080"/>
        <dbReference type="Rhea" id="RHEA-COMP:9671"/>
        <dbReference type="Rhea" id="RHEA-COMP:9705"/>
        <dbReference type="ChEBI" id="CHEBI:15378"/>
        <dbReference type="ChEBI" id="CHEBI:30616"/>
        <dbReference type="ChEBI" id="CHEBI:33019"/>
        <dbReference type="ChEBI" id="CHEBI:57912"/>
        <dbReference type="ChEBI" id="CHEBI:78442"/>
        <dbReference type="ChEBI" id="CHEBI:78535"/>
        <dbReference type="ChEBI" id="CHEBI:456215"/>
        <dbReference type="EC" id="6.1.1.2"/>
    </reaction>
</comment>
<evidence type="ECO:0000313" key="11">
    <source>
        <dbReference type="Proteomes" id="UP000266389"/>
    </source>
</evidence>
<keyword evidence="4 8" id="KW-0067">ATP-binding</keyword>
<keyword evidence="2 8" id="KW-0436">Ligase</keyword>
<dbReference type="InterPro" id="IPR002306">
    <property type="entry name" value="Trp-tRNA-ligase"/>
</dbReference>
<dbReference type="PRINTS" id="PR01039">
    <property type="entry name" value="TRNASYNTHTRP"/>
</dbReference>
<dbReference type="InterPro" id="IPR050203">
    <property type="entry name" value="Trp-tRNA_synthetase"/>
</dbReference>
<dbReference type="SUPFAM" id="SSF52374">
    <property type="entry name" value="Nucleotidylyl transferase"/>
    <property type="match status" value="1"/>
</dbReference>
<evidence type="ECO:0000256" key="5">
    <source>
        <dbReference type="ARBA" id="ARBA00022917"/>
    </source>
</evidence>
<feature type="binding site" evidence="8">
    <location>
        <begin position="156"/>
        <end position="158"/>
    </location>
    <ligand>
        <name>ATP</name>
        <dbReference type="ChEBI" id="CHEBI:30616"/>
    </ligand>
</feature>
<evidence type="ECO:0000256" key="9">
    <source>
        <dbReference type="RuleBase" id="RU363036"/>
    </source>
</evidence>
<dbReference type="InterPro" id="IPR001412">
    <property type="entry name" value="aa-tRNA-synth_I_CS"/>
</dbReference>
<evidence type="ECO:0000256" key="7">
    <source>
        <dbReference type="ARBA" id="ARBA00049929"/>
    </source>
</evidence>
<feature type="binding site" evidence="8">
    <location>
        <position position="144"/>
    </location>
    <ligand>
        <name>L-tryptophan</name>
        <dbReference type="ChEBI" id="CHEBI:57912"/>
    </ligand>
</feature>
<comment type="subcellular location">
    <subcellularLocation>
        <location evidence="8">Cytoplasm</location>
    </subcellularLocation>
</comment>
<gene>
    <name evidence="8 10" type="primary">trpS</name>
    <name evidence="10" type="ORF">D0433_10705</name>
</gene>
<feature type="binding site" evidence="8">
    <location>
        <begin position="207"/>
        <end position="211"/>
    </location>
    <ligand>
        <name>ATP</name>
        <dbReference type="ChEBI" id="CHEBI:30616"/>
    </ligand>
</feature>
<dbReference type="Gene3D" id="3.40.50.620">
    <property type="entry name" value="HUPs"/>
    <property type="match status" value="1"/>
</dbReference>
<dbReference type="InterPro" id="IPR002305">
    <property type="entry name" value="aa-tRNA-synth_Ic"/>
</dbReference>
<evidence type="ECO:0000256" key="2">
    <source>
        <dbReference type="ARBA" id="ARBA00022598"/>
    </source>
</evidence>
<comment type="caution">
    <text evidence="10">The sequence shown here is derived from an EMBL/GenBank/DDBJ whole genome shotgun (WGS) entry which is preliminary data.</text>
</comment>
<evidence type="ECO:0000256" key="1">
    <source>
        <dbReference type="ARBA" id="ARBA00005594"/>
    </source>
</evidence>
<keyword evidence="5 8" id="KW-0648">Protein biosynthesis</keyword>
<keyword evidence="6 8" id="KW-0030">Aminoacyl-tRNA synthetase</keyword>
<evidence type="ECO:0000256" key="6">
    <source>
        <dbReference type="ARBA" id="ARBA00023146"/>
    </source>
</evidence>
<dbReference type="InterPro" id="IPR024109">
    <property type="entry name" value="Trp-tRNA-ligase_bac-type"/>
</dbReference>
<feature type="short sequence motif" description="'KMSKS' region" evidence="8">
    <location>
        <begin position="207"/>
        <end position="211"/>
    </location>
</feature>
<protein>
    <recommendedName>
        <fullName evidence="8">Tryptophan--tRNA ligase</fullName>
        <ecNumber evidence="8">6.1.1.2</ecNumber>
    </recommendedName>
    <alternativeName>
        <fullName evidence="8">Tryptophanyl-tRNA synthetase</fullName>
        <shortName evidence="8">TrpRS</shortName>
    </alternativeName>
</protein>
<sequence>MMTKRLLSGMRPTGKLHLGHYTGALENWVALQNESLPNGERAYQSFHLIADYHSLTTNLDTSQLYANSIEMVIDWLAAGINPELSPIFRQSQVKEHTELFLIFSMLITTSRLERNPSLKEQVRDLALDTVTYGHLGYPVLQAADILLYKGEVVPVGEDQLPHIEITREIARRFNQQYPKPNGQAVFPEPEGRLTKFARLVGLDGKAKMSKSLGNTILLSDSPEEVMAKVRLAVTDPQKVRKHDPGNPDICTVFSYHKKFTPEAQQAEIDRDCRSGALGCVECKKICASHISQFLAPILERRQEFAAKPETVHEILLAGEARARAVACETMQEVREAMKLG</sequence>
<comment type="subunit">
    <text evidence="8">Homodimer.</text>
</comment>
<dbReference type="EC" id="6.1.1.2" evidence="8"/>
<feature type="binding site" evidence="8">
    <location>
        <begin position="19"/>
        <end position="20"/>
    </location>
    <ligand>
        <name>ATP</name>
        <dbReference type="ChEBI" id="CHEBI:30616"/>
    </ligand>
</feature>
<reference evidence="10 11" key="1">
    <citation type="journal article" date="2011" name="ISME J.">
        <title>Community ecology of hot spring cyanobacterial mats: predominant populations and their functional potential.</title>
        <authorList>
            <person name="Klatt C.G."/>
            <person name="Wood J.M."/>
            <person name="Rusch D.B."/>
            <person name="Bateson M.M."/>
            <person name="Hamamura N."/>
            <person name="Heidelberg J.F."/>
            <person name="Grossman A.R."/>
            <person name="Bhaya D."/>
            <person name="Cohan F.M."/>
            <person name="Kuhl M."/>
            <person name="Bryant D.A."/>
            <person name="Ward D.M."/>
        </authorList>
    </citation>
    <scope>NUCLEOTIDE SEQUENCE [LARGE SCALE GENOMIC DNA]</scope>
    <source>
        <strain evidence="10">OS</strain>
    </source>
</reference>
<evidence type="ECO:0000256" key="4">
    <source>
        <dbReference type="ARBA" id="ARBA00022840"/>
    </source>
</evidence>
<dbReference type="GO" id="GO:0005829">
    <property type="term" value="C:cytosol"/>
    <property type="evidence" value="ECO:0007669"/>
    <property type="project" value="TreeGrafter"/>
</dbReference>
<dbReference type="GO" id="GO:0006436">
    <property type="term" value="P:tryptophanyl-tRNA aminoacylation"/>
    <property type="evidence" value="ECO:0007669"/>
    <property type="project" value="UniProtKB-UniRule"/>
</dbReference>
<dbReference type="PROSITE" id="PS00178">
    <property type="entry name" value="AA_TRNA_LIGASE_I"/>
    <property type="match status" value="1"/>
</dbReference>
<feature type="binding site" evidence="8">
    <location>
        <begin position="11"/>
        <end position="13"/>
    </location>
    <ligand>
        <name>ATP</name>
        <dbReference type="ChEBI" id="CHEBI:30616"/>
    </ligand>
</feature>
<dbReference type="HAMAP" id="MF_00140_B">
    <property type="entry name" value="Trp_tRNA_synth_B"/>
    <property type="match status" value="1"/>
</dbReference>
<dbReference type="NCBIfam" id="TIGR00233">
    <property type="entry name" value="trpS"/>
    <property type="match status" value="1"/>
</dbReference>
<dbReference type="PANTHER" id="PTHR43766">
    <property type="entry name" value="TRYPTOPHAN--TRNA LIGASE, MITOCHONDRIAL"/>
    <property type="match status" value="1"/>
</dbReference>
<proteinExistence type="inferred from homology"/>
<organism evidence="10 11">
    <name type="scientific">Candidatus Thermochlorobacter aerophilus</name>
    <dbReference type="NCBI Taxonomy" id="1868324"/>
    <lineage>
        <taxon>Bacteria</taxon>
        <taxon>Pseudomonadati</taxon>
        <taxon>Chlorobiota</taxon>
        <taxon>Chlorobiia</taxon>
        <taxon>Chlorobiales</taxon>
        <taxon>Candidatus Thermochlorobacteriaceae</taxon>
        <taxon>Candidatus Thermochlorobacter</taxon>
    </lineage>
</organism>
<dbReference type="EMBL" id="PHFL01000065">
    <property type="protein sequence ID" value="RFM23396.1"/>
    <property type="molecule type" value="Genomic_DNA"/>
</dbReference>
<dbReference type="FunFam" id="1.10.240.10:FF:000005">
    <property type="entry name" value="Tryptophan--tRNA ligase"/>
    <property type="match status" value="1"/>
</dbReference>
<comment type="function">
    <text evidence="8">Catalyzes the attachment of tryptophan to tRNA(Trp).</text>
</comment>
<keyword evidence="3 8" id="KW-0547">Nucleotide-binding</keyword>
<dbReference type="AlphaFoldDB" id="A0A395LXW1"/>
<comment type="similarity">
    <text evidence="1 8 9">Belongs to the class-I aminoacyl-tRNA synthetase family.</text>
</comment>
<dbReference type="GO" id="GO:0004830">
    <property type="term" value="F:tryptophan-tRNA ligase activity"/>
    <property type="evidence" value="ECO:0007669"/>
    <property type="project" value="UniProtKB-UniRule"/>
</dbReference>
<dbReference type="Gene3D" id="1.10.240.10">
    <property type="entry name" value="Tyrosyl-Transfer RNA Synthetase"/>
    <property type="match status" value="1"/>
</dbReference>
<dbReference type="Pfam" id="PF00579">
    <property type="entry name" value="tRNA-synt_1b"/>
    <property type="match status" value="1"/>
</dbReference>
<evidence type="ECO:0000313" key="10">
    <source>
        <dbReference type="EMBL" id="RFM23396.1"/>
    </source>
</evidence>
<accession>A0A395LXW1</accession>
<evidence type="ECO:0000256" key="3">
    <source>
        <dbReference type="ARBA" id="ARBA00022741"/>
    </source>
</evidence>
<dbReference type="CDD" id="cd00806">
    <property type="entry name" value="TrpRS_core"/>
    <property type="match status" value="1"/>
</dbReference>
<feature type="binding site" evidence="8">
    <location>
        <position position="199"/>
    </location>
    <ligand>
        <name>ATP</name>
        <dbReference type="ChEBI" id="CHEBI:30616"/>
    </ligand>
</feature>
<dbReference type="Proteomes" id="UP000266389">
    <property type="component" value="Unassembled WGS sequence"/>
</dbReference>
<evidence type="ECO:0000256" key="8">
    <source>
        <dbReference type="HAMAP-Rule" id="MF_00140"/>
    </source>
</evidence>
<dbReference type="InterPro" id="IPR014729">
    <property type="entry name" value="Rossmann-like_a/b/a_fold"/>
</dbReference>
<dbReference type="GO" id="GO:0005524">
    <property type="term" value="F:ATP binding"/>
    <property type="evidence" value="ECO:0007669"/>
    <property type="project" value="UniProtKB-UniRule"/>
</dbReference>
<feature type="short sequence motif" description="'HIGH' region" evidence="8">
    <location>
        <begin position="12"/>
        <end position="20"/>
    </location>
</feature>